<dbReference type="HOGENOM" id="CLU_3063397_0_0_3"/>
<name>A0A0F6RMI2_MICAE</name>
<reference evidence="1 2" key="1">
    <citation type="journal article" date="2015" name="Genome Announc.">
        <title>Complete Genome Sequence of Microcystis aeruginosa NIES-2549, a Bloom-Forming Cyanobacterium from Lake Kasumigaura, Japan.</title>
        <authorList>
            <person name="Yamaguchi H."/>
            <person name="Suzuki S."/>
            <person name="Tanabe Y."/>
            <person name="Osana Y."/>
            <person name="Shimura Y."/>
            <person name="Ishida K."/>
            <person name="Kawachi M."/>
        </authorList>
    </citation>
    <scope>NUCLEOTIDE SEQUENCE [LARGE SCALE GENOMIC DNA]</scope>
    <source>
        <strain evidence="1 2">NIES-2549</strain>
    </source>
</reference>
<proteinExistence type="predicted"/>
<dbReference type="AlphaFoldDB" id="A0A0F6RMI2"/>
<protein>
    <submittedName>
        <fullName evidence="1">Uncharacterized protein</fullName>
    </submittedName>
</protein>
<dbReference type="PATRIC" id="fig|1641812.3.peg.3366"/>
<dbReference type="EMBL" id="CP011304">
    <property type="protein sequence ID" value="AKE65600.1"/>
    <property type="molecule type" value="Genomic_DNA"/>
</dbReference>
<evidence type="ECO:0000313" key="1">
    <source>
        <dbReference type="EMBL" id="AKE65600.1"/>
    </source>
</evidence>
<accession>A0A0F6RMI2</accession>
<dbReference type="Proteomes" id="UP000034103">
    <property type="component" value="Chromosome"/>
</dbReference>
<dbReference type="RefSeq" id="WP_158524806.1">
    <property type="nucleotide sequence ID" value="NZ_CP011304.1"/>
</dbReference>
<sequence length="53" mass="5960">MGIFGNSEAEIVSLEPDFVKDIIEEIAKREGVADVRDLQIKESPILKIDLIFD</sequence>
<gene>
    <name evidence="1" type="ORF">MYAER_3262</name>
</gene>
<organism evidence="1 2">
    <name type="scientific">Microcystis aeruginosa NIES-2549</name>
    <dbReference type="NCBI Taxonomy" id="1641812"/>
    <lineage>
        <taxon>Bacteria</taxon>
        <taxon>Bacillati</taxon>
        <taxon>Cyanobacteriota</taxon>
        <taxon>Cyanophyceae</taxon>
        <taxon>Oscillatoriophycideae</taxon>
        <taxon>Chroococcales</taxon>
        <taxon>Microcystaceae</taxon>
        <taxon>Microcystis</taxon>
    </lineage>
</organism>
<evidence type="ECO:0000313" key="2">
    <source>
        <dbReference type="Proteomes" id="UP000034103"/>
    </source>
</evidence>